<evidence type="ECO:0000256" key="1">
    <source>
        <dbReference type="ARBA" id="ARBA00006890"/>
    </source>
</evidence>
<comment type="catalytic activity">
    <reaction evidence="5 6">
        <text>alpha-D-glucose 1-phosphate + UTP + H(+) = UDP-alpha-D-glucose + diphosphate</text>
        <dbReference type="Rhea" id="RHEA:19889"/>
        <dbReference type="ChEBI" id="CHEBI:15378"/>
        <dbReference type="ChEBI" id="CHEBI:33019"/>
        <dbReference type="ChEBI" id="CHEBI:46398"/>
        <dbReference type="ChEBI" id="CHEBI:58601"/>
        <dbReference type="ChEBI" id="CHEBI:58885"/>
        <dbReference type="EC" id="2.7.7.9"/>
    </reaction>
</comment>
<protein>
    <recommendedName>
        <fullName evidence="2 6">UTP--glucose-1-phosphate uridylyltransferase</fullName>
        <ecNumber evidence="2 6">2.7.7.9</ecNumber>
    </recommendedName>
    <alternativeName>
        <fullName evidence="6">UDP-glucose pyrophosphorylase</fullName>
    </alternativeName>
</protein>
<dbReference type="Gene3D" id="3.90.550.10">
    <property type="entry name" value="Spore Coat Polysaccharide Biosynthesis Protein SpsA, Chain A"/>
    <property type="match status" value="1"/>
</dbReference>
<dbReference type="HOGENOM" id="CLU_029499_1_2_0"/>
<dbReference type="PANTHER" id="PTHR43197:SF1">
    <property type="entry name" value="UTP--GLUCOSE-1-PHOSPHATE URIDYLYLTRANSFERASE"/>
    <property type="match status" value="1"/>
</dbReference>
<dbReference type="PANTHER" id="PTHR43197">
    <property type="entry name" value="UTP--GLUCOSE-1-PHOSPHATE URIDYLYLTRANSFERASE"/>
    <property type="match status" value="1"/>
</dbReference>
<evidence type="ECO:0000313" key="8">
    <source>
        <dbReference type="EMBL" id="ADE56873.1"/>
    </source>
</evidence>
<keyword evidence="4 6" id="KW-0548">Nucleotidyltransferase</keyword>
<dbReference type="GO" id="GO:0003983">
    <property type="term" value="F:UTP:glucose-1-phosphate uridylyltransferase activity"/>
    <property type="evidence" value="ECO:0007669"/>
    <property type="project" value="UniProtKB-EC"/>
</dbReference>
<dbReference type="Proteomes" id="UP000002366">
    <property type="component" value="Chromosome"/>
</dbReference>
<dbReference type="Pfam" id="PF00483">
    <property type="entry name" value="NTP_transferase"/>
    <property type="match status" value="1"/>
</dbReference>
<evidence type="ECO:0000256" key="4">
    <source>
        <dbReference type="ARBA" id="ARBA00022695"/>
    </source>
</evidence>
<dbReference type="STRING" id="572547.Amico_0740"/>
<dbReference type="InterPro" id="IPR005835">
    <property type="entry name" value="NTP_transferase_dom"/>
</dbReference>
<dbReference type="CDD" id="cd02541">
    <property type="entry name" value="UGPase_prokaryotic"/>
    <property type="match status" value="1"/>
</dbReference>
<reference evidence="8 9" key="1">
    <citation type="journal article" date="2010" name="Stand. Genomic Sci.">
        <title>Complete genome sequence of Aminobacterium colombiense type strain (ALA-1).</title>
        <authorList>
            <person name="Chertkov O."/>
            <person name="Sikorski J."/>
            <person name="Brambilla E."/>
            <person name="Lapidus A."/>
            <person name="Copeland A."/>
            <person name="Glavina Del Rio T."/>
            <person name="Nolan M."/>
            <person name="Lucas S."/>
            <person name="Tice H."/>
            <person name="Cheng J.F."/>
            <person name="Han C."/>
            <person name="Detter J.C."/>
            <person name="Bruce D."/>
            <person name="Tapia R."/>
            <person name="Goodwin L."/>
            <person name="Pitluck S."/>
            <person name="Liolios K."/>
            <person name="Ivanova N."/>
            <person name="Mavromatis K."/>
            <person name="Ovchinnikova G."/>
            <person name="Pati A."/>
            <person name="Chen A."/>
            <person name="Palaniappan K."/>
            <person name="Land M."/>
            <person name="Hauser L."/>
            <person name="Chang Y.J."/>
            <person name="Jeffries C.D."/>
            <person name="Spring S."/>
            <person name="Rohde M."/>
            <person name="Goker M."/>
            <person name="Bristow J."/>
            <person name="Eisen J.A."/>
            <person name="Markowitz V."/>
            <person name="Hugenholtz P."/>
            <person name="Kyrpides N.C."/>
            <person name="Klenk H.P."/>
        </authorList>
    </citation>
    <scope>NUCLEOTIDE SEQUENCE [LARGE SCALE GENOMIC DNA]</scope>
    <source>
        <strain evidence="9">DSM 12261 / ALA-1</strain>
    </source>
</reference>
<evidence type="ECO:0000313" key="9">
    <source>
        <dbReference type="Proteomes" id="UP000002366"/>
    </source>
</evidence>
<evidence type="ECO:0000256" key="6">
    <source>
        <dbReference type="RuleBase" id="RU361259"/>
    </source>
</evidence>
<proteinExistence type="inferred from homology"/>
<dbReference type="InterPro" id="IPR029044">
    <property type="entry name" value="Nucleotide-diphossugar_trans"/>
</dbReference>
<dbReference type="NCBIfam" id="TIGR01099">
    <property type="entry name" value="galU"/>
    <property type="match status" value="1"/>
</dbReference>
<name>D5EE91_AMICL</name>
<dbReference type="GO" id="GO:0006011">
    <property type="term" value="P:UDP-alpha-D-glucose metabolic process"/>
    <property type="evidence" value="ECO:0007669"/>
    <property type="project" value="InterPro"/>
</dbReference>
<evidence type="ECO:0000256" key="2">
    <source>
        <dbReference type="ARBA" id="ARBA00012415"/>
    </source>
</evidence>
<gene>
    <name evidence="8" type="ordered locus">Amico_0740</name>
</gene>
<evidence type="ECO:0000256" key="3">
    <source>
        <dbReference type="ARBA" id="ARBA00022679"/>
    </source>
</evidence>
<keyword evidence="9" id="KW-1185">Reference proteome</keyword>
<dbReference type="AlphaFoldDB" id="D5EE91"/>
<dbReference type="OrthoDB" id="9803871at2"/>
<comment type="similarity">
    <text evidence="1 6">Belongs to the UDPGP type 2 family.</text>
</comment>
<evidence type="ECO:0000259" key="7">
    <source>
        <dbReference type="Pfam" id="PF00483"/>
    </source>
</evidence>
<dbReference type="EC" id="2.7.7.9" evidence="2 6"/>
<dbReference type="SUPFAM" id="SSF53448">
    <property type="entry name" value="Nucleotide-diphospho-sugar transferases"/>
    <property type="match status" value="1"/>
</dbReference>
<dbReference type="EMBL" id="CP001997">
    <property type="protein sequence ID" value="ADE56873.1"/>
    <property type="molecule type" value="Genomic_DNA"/>
</dbReference>
<organism evidence="8 9">
    <name type="scientific">Aminobacterium colombiense (strain DSM 12261 / ALA-1)</name>
    <dbReference type="NCBI Taxonomy" id="572547"/>
    <lineage>
        <taxon>Bacteria</taxon>
        <taxon>Thermotogati</taxon>
        <taxon>Synergistota</taxon>
        <taxon>Synergistia</taxon>
        <taxon>Synergistales</taxon>
        <taxon>Aminobacteriaceae</taxon>
        <taxon>Aminobacterium</taxon>
    </lineage>
</organism>
<keyword evidence="3 6" id="KW-0808">Transferase</keyword>
<dbReference type="KEGG" id="aco:Amico_0740"/>
<dbReference type="eggNOG" id="COG1210">
    <property type="taxonomic scope" value="Bacteria"/>
</dbReference>
<dbReference type="InterPro" id="IPR005771">
    <property type="entry name" value="GalU_uridylyltTrfase_bac/arc"/>
</dbReference>
<sequence length="294" mass="32531">MQKQIVSKCLFPVAGLGTRFLPATKDVPKEMLPLVNRPILSYGVEEAIDAGCTEMVMISSRSKRSIEDYFDRTWDLEKTLAERGKKELLNLIRQIPQMARFIFTRQAEPLGLGHAVLCGESLCGGDYFGVILPDDVMIAQPSVLAQLIEVHESLGGSVIALETVSDEDTSRYGIVEAERIHARVFQVHNLVEKPVKGCAPSNLAIMGRYVLSPRIFSILKEVKPGAGGEIQLTDGLIQLAKEEPLWGVVYKGRRLDCGTQKGWLQANVELALKDPSLRDIVLQVVEEYKKGEGK</sequence>
<accession>D5EE91</accession>
<evidence type="ECO:0000256" key="5">
    <source>
        <dbReference type="ARBA" id="ARBA00048128"/>
    </source>
</evidence>
<dbReference type="RefSeq" id="WP_013048139.1">
    <property type="nucleotide sequence ID" value="NC_014011.1"/>
</dbReference>
<feature type="domain" description="Nucleotidyl transferase" evidence="7">
    <location>
        <begin position="14"/>
        <end position="270"/>
    </location>
</feature>